<accession>A0A914HRY6</accession>
<feature type="compositionally biased region" description="Basic and acidic residues" evidence="1">
    <location>
        <begin position="1"/>
        <end position="10"/>
    </location>
</feature>
<evidence type="ECO:0000256" key="2">
    <source>
        <dbReference type="SAM" id="Phobius"/>
    </source>
</evidence>
<protein>
    <submittedName>
        <fullName evidence="4">Uncharacterized protein</fullName>
    </submittedName>
</protein>
<reference evidence="4" key="1">
    <citation type="submission" date="2022-11" db="UniProtKB">
        <authorList>
            <consortium name="WormBaseParasite"/>
        </authorList>
    </citation>
    <scope>IDENTIFICATION</scope>
</reference>
<evidence type="ECO:0000313" key="4">
    <source>
        <dbReference type="WBParaSite" id="Gr19_v10_g3903.t2"/>
    </source>
</evidence>
<evidence type="ECO:0000256" key="1">
    <source>
        <dbReference type="SAM" id="MobiDB-lite"/>
    </source>
</evidence>
<sequence>MLIILSDHRPTRPPTSPAGFDANPAVAASSYGAIDLQKGHVGFGIHCDLNLLRPLSRRKDVQSNSSEQLQDQEAPDWRYLLQQNGILDDQLTEMARDMDEDEPFIDELSDKANYKPPPPSPAHPTFEKTYSRRFISPSVEFGVDDQNKTQKLEGQSGSLANVYRFRKIAKFVQKLAKTFVMLKHLLMKKGTIGSEIVAKINKAIKIMAKERGISLEKIEKFNSKMELREIVKNAAVVWSETARNKHYVGNGKENTQKMVELWQLIRKNEEFINYLNKNQLKEAKNQSQKRRAKRTDPLTAAAILLVVACFVFFFIWLGIIWIADWLGAE</sequence>
<feature type="region of interest" description="Disordered" evidence="1">
    <location>
        <begin position="1"/>
        <end position="21"/>
    </location>
</feature>
<name>A0A914HRY6_GLORO</name>
<organism evidence="3 4">
    <name type="scientific">Globodera rostochiensis</name>
    <name type="common">Golden nematode worm</name>
    <name type="synonym">Heterodera rostochiensis</name>
    <dbReference type="NCBI Taxonomy" id="31243"/>
    <lineage>
        <taxon>Eukaryota</taxon>
        <taxon>Metazoa</taxon>
        <taxon>Ecdysozoa</taxon>
        <taxon>Nematoda</taxon>
        <taxon>Chromadorea</taxon>
        <taxon>Rhabditida</taxon>
        <taxon>Tylenchina</taxon>
        <taxon>Tylenchomorpha</taxon>
        <taxon>Tylenchoidea</taxon>
        <taxon>Heteroderidae</taxon>
        <taxon>Heteroderinae</taxon>
        <taxon>Globodera</taxon>
    </lineage>
</organism>
<dbReference type="AlphaFoldDB" id="A0A914HRY6"/>
<dbReference type="Proteomes" id="UP000887572">
    <property type="component" value="Unplaced"/>
</dbReference>
<keyword evidence="2" id="KW-1133">Transmembrane helix</keyword>
<proteinExistence type="predicted"/>
<feature type="transmembrane region" description="Helical" evidence="2">
    <location>
        <begin position="298"/>
        <end position="323"/>
    </location>
</feature>
<keyword evidence="2" id="KW-0812">Transmembrane</keyword>
<keyword evidence="2" id="KW-0472">Membrane</keyword>
<keyword evidence="3" id="KW-1185">Reference proteome</keyword>
<dbReference type="WBParaSite" id="Gr19_v10_g3903.t2">
    <property type="protein sequence ID" value="Gr19_v10_g3903.t2"/>
    <property type="gene ID" value="Gr19_v10_g3903"/>
</dbReference>
<evidence type="ECO:0000313" key="3">
    <source>
        <dbReference type="Proteomes" id="UP000887572"/>
    </source>
</evidence>